<feature type="transmembrane region" description="Helical" evidence="2">
    <location>
        <begin position="104"/>
        <end position="127"/>
    </location>
</feature>
<name>A0A9Q0IH47_9TELE</name>
<organism evidence="3 4">
    <name type="scientific">Muraenolepis orangiensis</name>
    <name type="common">Patagonian moray cod</name>
    <dbReference type="NCBI Taxonomy" id="630683"/>
    <lineage>
        <taxon>Eukaryota</taxon>
        <taxon>Metazoa</taxon>
        <taxon>Chordata</taxon>
        <taxon>Craniata</taxon>
        <taxon>Vertebrata</taxon>
        <taxon>Euteleostomi</taxon>
        <taxon>Actinopterygii</taxon>
        <taxon>Neopterygii</taxon>
        <taxon>Teleostei</taxon>
        <taxon>Neoteleostei</taxon>
        <taxon>Acanthomorphata</taxon>
        <taxon>Zeiogadaria</taxon>
        <taxon>Gadariae</taxon>
        <taxon>Gadiformes</taxon>
        <taxon>Muraenolepidoidei</taxon>
        <taxon>Muraenolepididae</taxon>
        <taxon>Muraenolepis</taxon>
    </lineage>
</organism>
<feature type="region of interest" description="Disordered" evidence="1">
    <location>
        <begin position="1"/>
        <end position="42"/>
    </location>
</feature>
<feature type="transmembrane region" description="Helical" evidence="2">
    <location>
        <begin position="139"/>
        <end position="160"/>
    </location>
</feature>
<evidence type="ECO:0000256" key="1">
    <source>
        <dbReference type="SAM" id="MobiDB-lite"/>
    </source>
</evidence>
<sequence length="162" mass="16918">MTKPRRRILERGERAADDGEETLWTQTETETEERREGALRPKTPQSFRRWYSEVLLSPKVLQRVKVVVALRLTGFLVGALCVAAVSLAAAGAASLVGNVAGLTAAQLVAGPAIGGIVGGSVGLVAGLEAASPEEGVHIALDQVGLIGVSAAGLVSLWELWPL</sequence>
<gene>
    <name evidence="3" type="ORF">NHX12_031208</name>
</gene>
<reference evidence="3" key="1">
    <citation type="submission" date="2022-07" db="EMBL/GenBank/DDBJ databases">
        <title>Chromosome-level genome of Muraenolepis orangiensis.</title>
        <authorList>
            <person name="Kim J."/>
        </authorList>
    </citation>
    <scope>NUCLEOTIDE SEQUENCE</scope>
    <source>
        <strain evidence="3">KU_S4_2022</strain>
        <tissue evidence="3">Muscle</tissue>
    </source>
</reference>
<keyword evidence="4" id="KW-1185">Reference proteome</keyword>
<evidence type="ECO:0000313" key="3">
    <source>
        <dbReference type="EMBL" id="KAJ3600222.1"/>
    </source>
</evidence>
<proteinExistence type="predicted"/>
<keyword evidence="2" id="KW-0812">Transmembrane</keyword>
<dbReference type="AlphaFoldDB" id="A0A9Q0IH47"/>
<dbReference type="EMBL" id="JANIIK010000047">
    <property type="protein sequence ID" value="KAJ3600222.1"/>
    <property type="molecule type" value="Genomic_DNA"/>
</dbReference>
<dbReference type="Proteomes" id="UP001148018">
    <property type="component" value="Unassembled WGS sequence"/>
</dbReference>
<keyword evidence="2" id="KW-1133">Transmembrane helix</keyword>
<feature type="transmembrane region" description="Helical" evidence="2">
    <location>
        <begin position="68"/>
        <end position="92"/>
    </location>
</feature>
<feature type="compositionally biased region" description="Basic and acidic residues" evidence="1">
    <location>
        <begin position="7"/>
        <end position="17"/>
    </location>
</feature>
<accession>A0A9Q0IH47</accession>
<evidence type="ECO:0000256" key="2">
    <source>
        <dbReference type="SAM" id="Phobius"/>
    </source>
</evidence>
<comment type="caution">
    <text evidence="3">The sequence shown here is derived from an EMBL/GenBank/DDBJ whole genome shotgun (WGS) entry which is preliminary data.</text>
</comment>
<evidence type="ECO:0000313" key="4">
    <source>
        <dbReference type="Proteomes" id="UP001148018"/>
    </source>
</evidence>
<keyword evidence="2" id="KW-0472">Membrane</keyword>
<protein>
    <submittedName>
        <fullName evidence="3">Uncharacterized protein</fullName>
    </submittedName>
</protein>